<dbReference type="PATRIC" id="fig|230361.4.peg.265"/>
<keyword evidence="1" id="KW-0812">Transmembrane</keyword>
<protein>
    <submittedName>
        <fullName evidence="2">Uncharacterized protein</fullName>
    </submittedName>
</protein>
<evidence type="ECO:0000313" key="2">
    <source>
        <dbReference type="EMBL" id="ALT68054.1"/>
    </source>
</evidence>
<evidence type="ECO:0000256" key="1">
    <source>
        <dbReference type="SAM" id="Phobius"/>
    </source>
</evidence>
<gene>
    <name evidence="2" type="ORF">sm9_0252</name>
</gene>
<feature type="transmembrane region" description="Helical" evidence="1">
    <location>
        <begin position="7"/>
        <end position="27"/>
    </location>
</feature>
<reference evidence="2 3" key="1">
    <citation type="submission" date="2015-04" db="EMBL/GenBank/DDBJ databases">
        <title>The complete genome sequence of the rumen methanogen Methanobrevibacter millerae SM9.</title>
        <authorList>
            <person name="Leahy S.C."/>
            <person name="Kelly W.J."/>
            <person name="Pacheco D.M."/>
            <person name="Li D."/>
            <person name="Altermann E."/>
            <person name="Attwood G.T."/>
        </authorList>
    </citation>
    <scope>NUCLEOTIDE SEQUENCE [LARGE SCALE GENOMIC DNA]</scope>
    <source>
        <strain evidence="2 3">SM9</strain>
    </source>
</reference>
<dbReference type="GeneID" id="26735228"/>
<keyword evidence="1" id="KW-1133">Transmembrane helix</keyword>
<dbReference type="KEGG" id="mmil:sm9_0252"/>
<accession>A0A0U3DJB9</accession>
<keyword evidence="1" id="KW-0472">Membrane</keyword>
<evidence type="ECO:0000313" key="3">
    <source>
        <dbReference type="Proteomes" id="UP000067738"/>
    </source>
</evidence>
<dbReference type="EMBL" id="CP011266">
    <property type="protein sequence ID" value="ALT68054.1"/>
    <property type="molecule type" value="Genomic_DNA"/>
</dbReference>
<dbReference type="RefSeq" id="WP_058738407.1">
    <property type="nucleotide sequence ID" value="NZ_CP011266.1"/>
</dbReference>
<name>A0A0U3DJB9_9EURY</name>
<organism evidence="2 3">
    <name type="scientific">Methanobrevibacter millerae</name>
    <dbReference type="NCBI Taxonomy" id="230361"/>
    <lineage>
        <taxon>Archaea</taxon>
        <taxon>Methanobacteriati</taxon>
        <taxon>Methanobacteriota</taxon>
        <taxon>Methanomada group</taxon>
        <taxon>Methanobacteria</taxon>
        <taxon>Methanobacteriales</taxon>
        <taxon>Methanobacteriaceae</taxon>
        <taxon>Methanobrevibacter</taxon>
    </lineage>
</organism>
<sequence>MKKRNIIIIVIIIIVIAIVGLYSMGFLKDNHTNDPTVYANSIKDVGTFNSTGVTNFTMDNSTTNNISTDYVANDNLTKLSVTNDTNLVNATTSGASRLNETVKAHAIYKDTLTDGPHKGETRYLSVLTDNNKFVIISTPDYNLTSIMADTFKFA</sequence>
<dbReference type="Proteomes" id="UP000067738">
    <property type="component" value="Chromosome"/>
</dbReference>
<dbReference type="AlphaFoldDB" id="A0A0U3DJB9"/>
<keyword evidence="3" id="KW-1185">Reference proteome</keyword>
<proteinExistence type="predicted"/>